<dbReference type="PANTHER" id="PTHR30518:SF2">
    <property type="entry name" value="ENDOLYTIC MUREIN TRANSGLYCOSYLASE"/>
    <property type="match status" value="1"/>
</dbReference>
<comment type="catalytic activity">
    <reaction evidence="7">
        <text>a peptidoglycan chain = a peptidoglycan chain with N-acetyl-1,6-anhydromuramyl-[peptide] at the reducing end + a peptidoglycan chain with N-acetylglucosamine at the non-reducing end.</text>
        <dbReference type="EC" id="4.2.2.29"/>
    </reaction>
</comment>
<dbReference type="GO" id="GO:0009252">
    <property type="term" value="P:peptidoglycan biosynthetic process"/>
    <property type="evidence" value="ECO:0007669"/>
    <property type="project" value="UniProtKB-UniRule"/>
</dbReference>
<feature type="site" description="Important for catalytic activity" evidence="7">
    <location>
        <position position="272"/>
    </location>
</feature>
<protein>
    <recommendedName>
        <fullName evidence="7">Endolytic murein transglycosylase</fullName>
        <ecNumber evidence="7">4.2.2.29</ecNumber>
    </recommendedName>
    <alternativeName>
        <fullName evidence="7">Peptidoglycan lytic transglycosylase</fullName>
    </alternativeName>
    <alternativeName>
        <fullName evidence="7">Peptidoglycan polymerization terminase</fullName>
    </alternativeName>
</protein>
<dbReference type="EMBL" id="JGYV01000001">
    <property type="protein sequence ID" value="KFI65854.1"/>
    <property type="molecule type" value="Genomic_DNA"/>
</dbReference>
<evidence type="ECO:0000256" key="4">
    <source>
        <dbReference type="ARBA" id="ARBA00023136"/>
    </source>
</evidence>
<evidence type="ECO:0000256" key="2">
    <source>
        <dbReference type="ARBA" id="ARBA00022692"/>
    </source>
</evidence>
<dbReference type="EC" id="4.2.2.29" evidence="7"/>
<name>A0A087B4A4_9BIFI</name>
<sequence>MGDDIHDFFDDDLDSWPEAGDGGGLTPPTPPRSRKEMRLKRKRRKQHRLIKVVVAVVAILLVIGGGIAAVQAVKGWRHAGTADQSIVDDYPGPGSGSVSFTIQQGEGALQIAQHLLDEDVIKSTEAFTSVVSANDMTLYPGTYQLRHQMKASSVAAILSDQGNAKGFLEVRQGERLSTVLENAAQATDQSVSVFTDATKDQKVIDAILPTEANGSFEGWLQPGVYDVAQDKDPQHLLKQMVDARIAQLDELGVPQGEERERILIIASIVEAEVNQDEYYGKVSRVIYNRLDQDMSLGMDSTVAYGFDTTGTQLTNDQLNDESNPYNTRVHKGLPPTPISNPGDEAIEAALHPTDGNWLYFVTTNLETGETKFTDDYDTFEQYVQEYKANDGAN</sequence>
<evidence type="ECO:0000256" key="8">
    <source>
        <dbReference type="SAM" id="MobiDB-lite"/>
    </source>
</evidence>
<feature type="transmembrane region" description="Helical" evidence="7">
    <location>
        <begin position="49"/>
        <end position="70"/>
    </location>
</feature>
<evidence type="ECO:0000313" key="9">
    <source>
        <dbReference type="EMBL" id="KFI65854.1"/>
    </source>
</evidence>
<dbReference type="GO" id="GO:0008932">
    <property type="term" value="F:lytic endotransglycosylase activity"/>
    <property type="evidence" value="ECO:0007669"/>
    <property type="project" value="UniProtKB-UniRule"/>
</dbReference>
<accession>A0A087B4A4</accession>
<dbReference type="Pfam" id="PF02618">
    <property type="entry name" value="YceG"/>
    <property type="match status" value="1"/>
</dbReference>
<comment type="subcellular location">
    <subcellularLocation>
        <location evidence="7">Cell membrane</location>
        <topology evidence="7">Single-pass membrane protein</topology>
    </subcellularLocation>
</comment>
<comment type="function">
    <text evidence="7">Functions as a peptidoglycan terminase that cleaves nascent peptidoglycan strands endolytically to terminate their elongation.</text>
</comment>
<dbReference type="Gene3D" id="3.30.1490.480">
    <property type="entry name" value="Endolytic murein transglycosylase"/>
    <property type="match status" value="1"/>
</dbReference>
<keyword evidence="10" id="KW-1185">Reference proteome</keyword>
<dbReference type="InterPro" id="IPR003770">
    <property type="entry name" value="MLTG-like"/>
</dbReference>
<evidence type="ECO:0000256" key="1">
    <source>
        <dbReference type="ARBA" id="ARBA00022475"/>
    </source>
</evidence>
<feature type="region of interest" description="Disordered" evidence="8">
    <location>
        <begin position="9"/>
        <end position="42"/>
    </location>
</feature>
<dbReference type="HAMAP" id="MF_02065">
    <property type="entry name" value="MltG"/>
    <property type="match status" value="1"/>
</dbReference>
<evidence type="ECO:0000256" key="6">
    <source>
        <dbReference type="ARBA" id="ARBA00023316"/>
    </source>
</evidence>
<keyword evidence="2 7" id="KW-0812">Transmembrane</keyword>
<dbReference type="STRING" id="1688.BCUN_0349"/>
<keyword evidence="4 7" id="KW-0472">Membrane</keyword>
<dbReference type="AlphaFoldDB" id="A0A087B4A4"/>
<dbReference type="Proteomes" id="UP000029067">
    <property type="component" value="Unassembled WGS sequence"/>
</dbReference>
<comment type="caution">
    <text evidence="9">The sequence shown here is derived from an EMBL/GenBank/DDBJ whole genome shotgun (WGS) entry which is preliminary data.</text>
</comment>
<keyword evidence="3 7" id="KW-1133">Transmembrane helix</keyword>
<gene>
    <name evidence="7" type="primary">mltG</name>
    <name evidence="9" type="ORF">BCUN_0349</name>
</gene>
<organism evidence="9 10">
    <name type="scientific">Bifidobacterium cuniculi</name>
    <dbReference type="NCBI Taxonomy" id="1688"/>
    <lineage>
        <taxon>Bacteria</taxon>
        <taxon>Bacillati</taxon>
        <taxon>Actinomycetota</taxon>
        <taxon>Actinomycetes</taxon>
        <taxon>Bifidobacteriales</taxon>
        <taxon>Bifidobacteriaceae</taxon>
        <taxon>Bifidobacterium</taxon>
    </lineage>
</organism>
<dbReference type="eggNOG" id="COG1559">
    <property type="taxonomic scope" value="Bacteria"/>
</dbReference>
<dbReference type="NCBIfam" id="TIGR00247">
    <property type="entry name" value="endolytic transglycosylase MltG"/>
    <property type="match status" value="1"/>
</dbReference>
<dbReference type="RefSeq" id="WP_033516409.1">
    <property type="nucleotide sequence ID" value="NZ_JGYV01000001.1"/>
</dbReference>
<evidence type="ECO:0000313" key="10">
    <source>
        <dbReference type="Proteomes" id="UP000029067"/>
    </source>
</evidence>
<evidence type="ECO:0000256" key="3">
    <source>
        <dbReference type="ARBA" id="ARBA00022989"/>
    </source>
</evidence>
<dbReference type="PANTHER" id="PTHR30518">
    <property type="entry name" value="ENDOLYTIC MUREIN TRANSGLYCOSYLASE"/>
    <property type="match status" value="1"/>
</dbReference>
<evidence type="ECO:0000256" key="5">
    <source>
        <dbReference type="ARBA" id="ARBA00023239"/>
    </source>
</evidence>
<keyword evidence="5 7" id="KW-0456">Lyase</keyword>
<dbReference type="GO" id="GO:0071555">
    <property type="term" value="P:cell wall organization"/>
    <property type="evidence" value="ECO:0007669"/>
    <property type="project" value="UniProtKB-KW"/>
</dbReference>
<dbReference type="GO" id="GO:0005886">
    <property type="term" value="C:plasma membrane"/>
    <property type="evidence" value="ECO:0007669"/>
    <property type="project" value="UniProtKB-SubCell"/>
</dbReference>
<dbReference type="OrthoDB" id="9814591at2"/>
<comment type="similarity">
    <text evidence="7">Belongs to the transglycosylase MltG family.</text>
</comment>
<keyword evidence="1 7" id="KW-1003">Cell membrane</keyword>
<keyword evidence="6 7" id="KW-0961">Cell wall biogenesis/degradation</keyword>
<reference evidence="9 10" key="1">
    <citation type="submission" date="2014-03" db="EMBL/GenBank/DDBJ databases">
        <title>Genomics of Bifidobacteria.</title>
        <authorList>
            <person name="Ventura M."/>
            <person name="Milani C."/>
            <person name="Lugli G.A."/>
        </authorList>
    </citation>
    <scope>NUCLEOTIDE SEQUENCE [LARGE SCALE GENOMIC DNA]</scope>
    <source>
        <strain evidence="9 10">LMG 10738</strain>
    </source>
</reference>
<proteinExistence type="inferred from homology"/>
<evidence type="ECO:0000256" key="7">
    <source>
        <dbReference type="HAMAP-Rule" id="MF_02065"/>
    </source>
</evidence>